<reference evidence="1 2" key="1">
    <citation type="submission" date="2013-02" db="EMBL/GenBank/DDBJ databases">
        <title>The Genome Sequence of Helicobacter bilis WiWa.</title>
        <authorList>
            <consortium name="The Broad Institute Genome Sequencing Platform"/>
            <person name="Ward D."/>
            <person name="Overstreet A.-M.C."/>
            <person name="Ramer-Tait A.E."/>
            <person name="Phillips G.J."/>
            <person name="Wannemuehler M.J."/>
            <person name="Walker B."/>
            <person name="Young S.K."/>
            <person name="Zeng Q."/>
            <person name="Gargeya S."/>
            <person name="Fitzgerald M."/>
            <person name="Haas B."/>
            <person name="Abouelleil A."/>
            <person name="Alvarado L."/>
            <person name="Arachchi H.M."/>
            <person name="Berlin A.M."/>
            <person name="Chapman S.B."/>
            <person name="Dewar J."/>
            <person name="Goldberg J."/>
            <person name="Griggs A."/>
            <person name="Gujja S."/>
            <person name="Hansen M."/>
            <person name="Howarth C."/>
            <person name="Imamovic A."/>
            <person name="Larimer J."/>
            <person name="McCowan C."/>
            <person name="Murphy C."/>
            <person name="Neiman D."/>
            <person name="Pearson M."/>
            <person name="Priest M."/>
            <person name="Roberts A."/>
            <person name="Saif S."/>
            <person name="Shea T."/>
            <person name="Sisk P."/>
            <person name="Sykes S."/>
            <person name="Wortman J."/>
            <person name="Nusbaum C."/>
            <person name="Birren B."/>
        </authorList>
    </citation>
    <scope>NUCLEOTIDE SEQUENCE [LARGE SCALE GENOMIC DNA]</scope>
    <source>
        <strain evidence="1 2">WiWa</strain>
    </source>
</reference>
<sequence>MTLIIENVKKEYVEAFQGLANGVKANMKTLVECNDNNATTQGINDEVSYIDKTNHISENLTENGYTDEFEKELLAELNDIRQQVIAGTLKTYNSAREMHDDILERNTLEKEVCNA</sequence>
<evidence type="ECO:0000313" key="1">
    <source>
        <dbReference type="EMBL" id="EMZ37225.1"/>
    </source>
</evidence>
<evidence type="ECO:0000313" key="2">
    <source>
        <dbReference type="Proteomes" id="UP000012527"/>
    </source>
</evidence>
<dbReference type="RefSeq" id="WP_004089499.1">
    <property type="nucleotide sequence ID" value="NZ_KB822521.1"/>
</dbReference>
<comment type="caution">
    <text evidence="1">The sequence shown here is derived from an EMBL/GenBank/DDBJ whole genome shotgun (WGS) entry which is preliminary data.</text>
</comment>
<dbReference type="HOGENOM" id="CLU_2105577_0_0_7"/>
<dbReference type="EMBL" id="AQFW01000020">
    <property type="protein sequence ID" value="EMZ37225.1"/>
    <property type="molecule type" value="Genomic_DNA"/>
</dbReference>
<dbReference type="PATRIC" id="fig|1235804.3.peg.2446"/>
<gene>
    <name evidence="1" type="ORF">C826_02222</name>
</gene>
<protein>
    <submittedName>
        <fullName evidence="1">Uncharacterized protein</fullName>
    </submittedName>
</protein>
<dbReference type="GeneID" id="60657643"/>
<accession>N2BFM3</accession>
<dbReference type="AlphaFoldDB" id="N2BFM3"/>
<name>N2BFM3_9HELI</name>
<proteinExistence type="predicted"/>
<organism evidence="1 2">
    <name type="scientific">Helicobacter bilis WiWa</name>
    <dbReference type="NCBI Taxonomy" id="1235804"/>
    <lineage>
        <taxon>Bacteria</taxon>
        <taxon>Pseudomonadati</taxon>
        <taxon>Campylobacterota</taxon>
        <taxon>Epsilonproteobacteria</taxon>
        <taxon>Campylobacterales</taxon>
        <taxon>Helicobacteraceae</taxon>
        <taxon>Helicobacter</taxon>
    </lineage>
</organism>
<dbReference type="Proteomes" id="UP000012527">
    <property type="component" value="Unassembled WGS sequence"/>
</dbReference>